<feature type="domain" description="BSD" evidence="9">
    <location>
        <begin position="252"/>
        <end position="304"/>
    </location>
</feature>
<evidence type="ECO:0000256" key="8">
    <source>
        <dbReference type="SAM" id="MobiDB-lite"/>
    </source>
</evidence>
<dbReference type="Pfam" id="PF08567">
    <property type="entry name" value="PH_TFIIH"/>
    <property type="match status" value="1"/>
</dbReference>
<evidence type="ECO:0000256" key="7">
    <source>
        <dbReference type="SAM" id="Coils"/>
    </source>
</evidence>
<evidence type="ECO:0000256" key="6">
    <source>
        <dbReference type="ARBA" id="ARBA00023242"/>
    </source>
</evidence>
<feature type="compositionally biased region" description="Basic and acidic residues" evidence="8">
    <location>
        <begin position="336"/>
        <end position="353"/>
    </location>
</feature>
<evidence type="ECO:0000259" key="9">
    <source>
        <dbReference type="PROSITE" id="PS50858"/>
    </source>
</evidence>
<dbReference type="Pfam" id="PF03909">
    <property type="entry name" value="BSD"/>
    <property type="match status" value="1"/>
</dbReference>
<evidence type="ECO:0000256" key="5">
    <source>
        <dbReference type="ARBA" id="ARBA00023163"/>
    </source>
</evidence>
<proteinExistence type="inferred from homology"/>
<evidence type="ECO:0000313" key="11">
    <source>
        <dbReference type="Proteomes" id="UP000837801"/>
    </source>
</evidence>
<dbReference type="InterPro" id="IPR011993">
    <property type="entry name" value="PH-like_dom_sf"/>
</dbReference>
<feature type="compositionally biased region" description="Basic and acidic residues" evidence="8">
    <location>
        <begin position="450"/>
        <end position="459"/>
    </location>
</feature>
<sequence>MSGVISGACIVSKLSGMVYIREDDTPSVIEWNAIDQSKKVTIPLSKLTNLQASKESTPKLMLKLFYKAVDGATNEEKDKDIKLTFSNRPTMNNIKDALQAILARSRTTIKDVPTASVGNTPVPLSATEASATPADSTKVGPVDTFGSDSVSAGTPAAKQSPSPFVVSSDLDFSNPRSLSDENLLKNHALQQKLLFEDKNLRDKFTQAVINFKLSPSIFWQTRLNQLRTYALTTSQHRGAYNVLSTIKPVATSDNQVNVNVTRDMINEIFETYPIIKKSFDDLVPSKFPEGEFWSRFFNSKLFRRLRGDRINNTNQRSDVILDKYLYVDQNFIEEEQRKRKREDEEKKEQKDVVEIDGDDQEAKKSKPDDALTHVNKFIDLVGNEDDNSQKLGNKPDITMRYGDSNISNLLNSKNKREIGHSSVGAGVENEMLVIMRNMNKLSEKIVATTERAKNEREQEQVDNGDQQQEHHEDRSKNEYASELGLNDLHEPREVQFIELNINTNAKGGSYSNIVDGEGSNTSDKIPISILKPFLRANKFNSSPIDLTDTFTTKKAEIDKTSVEINSLIKQNFRSFRMSNNNSTNINKPTNSIIPPNMIQEIITIHITSMELLSHFWRGFNSGDQSQAAQTRKIVISLKKCLAQLDQIESQCVELINQYSTEEKTREKLTREVKECLEYDRNGLNRACREYGQALAASERESTATPTATDIHI</sequence>
<evidence type="ECO:0000313" key="10">
    <source>
        <dbReference type="EMBL" id="CAH2355614.1"/>
    </source>
</evidence>
<keyword evidence="7" id="KW-0175">Coiled coil</keyword>
<name>A0A9P0W1G4_9ASCO</name>
<dbReference type="PANTHER" id="PTHR12856">
    <property type="entry name" value="TRANSCRIPTION INITIATION FACTOR IIH-RELATED"/>
    <property type="match status" value="1"/>
</dbReference>
<evidence type="ECO:0000256" key="3">
    <source>
        <dbReference type="ARBA" id="ARBA00022737"/>
    </source>
</evidence>
<dbReference type="InterPro" id="IPR005607">
    <property type="entry name" value="BSD_dom"/>
</dbReference>
<dbReference type="EMBL" id="CAKXYY010000029">
    <property type="protein sequence ID" value="CAH2355614.1"/>
    <property type="molecule type" value="Genomic_DNA"/>
</dbReference>
<keyword evidence="6" id="KW-0539">Nucleus</keyword>
<dbReference type="PROSITE" id="PS50858">
    <property type="entry name" value="BSD"/>
    <property type="match status" value="1"/>
</dbReference>
<dbReference type="GO" id="GO:0000439">
    <property type="term" value="C:transcription factor TFIIH core complex"/>
    <property type="evidence" value="ECO:0007669"/>
    <property type="project" value="InterPro"/>
</dbReference>
<feature type="region of interest" description="Disordered" evidence="8">
    <location>
        <begin position="336"/>
        <end position="368"/>
    </location>
</feature>
<comment type="similarity">
    <text evidence="2">Belongs to the TFB1 family.</text>
</comment>
<feature type="region of interest" description="Disordered" evidence="8">
    <location>
        <begin position="450"/>
        <end position="478"/>
    </location>
</feature>
<dbReference type="SUPFAM" id="SSF50729">
    <property type="entry name" value="PH domain-like"/>
    <property type="match status" value="1"/>
</dbReference>
<dbReference type="AlphaFoldDB" id="A0A9P0W1G4"/>
<dbReference type="Proteomes" id="UP000837801">
    <property type="component" value="Unassembled WGS sequence"/>
</dbReference>
<evidence type="ECO:0000256" key="1">
    <source>
        <dbReference type="ARBA" id="ARBA00004123"/>
    </source>
</evidence>
<evidence type="ECO:0000256" key="4">
    <source>
        <dbReference type="ARBA" id="ARBA00023015"/>
    </source>
</evidence>
<evidence type="ECO:0000256" key="2">
    <source>
        <dbReference type="ARBA" id="ARBA00009448"/>
    </source>
</evidence>
<dbReference type="Gene3D" id="1.10.3970.10">
    <property type="entry name" value="BSD domain"/>
    <property type="match status" value="1"/>
</dbReference>
<dbReference type="GO" id="GO:0006289">
    <property type="term" value="P:nucleotide-excision repair"/>
    <property type="evidence" value="ECO:0007669"/>
    <property type="project" value="InterPro"/>
</dbReference>
<dbReference type="InterPro" id="IPR027079">
    <property type="entry name" value="Tfb1/GTF2H1"/>
</dbReference>
<keyword evidence="5" id="KW-0804">Transcription</keyword>
<organism evidence="10 11">
    <name type="scientific">[Candida] railenensis</name>
    <dbReference type="NCBI Taxonomy" id="45579"/>
    <lineage>
        <taxon>Eukaryota</taxon>
        <taxon>Fungi</taxon>
        <taxon>Dikarya</taxon>
        <taxon>Ascomycota</taxon>
        <taxon>Saccharomycotina</taxon>
        <taxon>Pichiomycetes</taxon>
        <taxon>Debaryomycetaceae</taxon>
        <taxon>Kurtzmaniella</taxon>
    </lineage>
</organism>
<feature type="compositionally biased region" description="Polar residues" evidence="8">
    <location>
        <begin position="146"/>
        <end position="162"/>
    </location>
</feature>
<gene>
    <name evidence="10" type="ORF">CLIB1423_29S01178</name>
</gene>
<protein>
    <submittedName>
        <fullName evidence="10">General transcription and DNA repair factor IIH subunit Tfb1p</fullName>
    </submittedName>
</protein>
<dbReference type="GO" id="GO:0006351">
    <property type="term" value="P:DNA-templated transcription"/>
    <property type="evidence" value="ECO:0007669"/>
    <property type="project" value="InterPro"/>
</dbReference>
<feature type="compositionally biased region" description="Basic and acidic residues" evidence="8">
    <location>
        <begin position="467"/>
        <end position="478"/>
    </location>
</feature>
<feature type="region of interest" description="Disordered" evidence="8">
    <location>
        <begin position="113"/>
        <end position="166"/>
    </location>
</feature>
<dbReference type="InterPro" id="IPR013876">
    <property type="entry name" value="TFIIH_BTF_p62_N"/>
</dbReference>
<reference evidence="10" key="1">
    <citation type="submission" date="2022-03" db="EMBL/GenBank/DDBJ databases">
        <authorList>
            <person name="Legras J.-L."/>
            <person name="Devillers H."/>
            <person name="Grondin C."/>
        </authorList>
    </citation>
    <scope>NUCLEOTIDE SEQUENCE</scope>
    <source>
        <strain evidence="10">CLIB 1423</strain>
    </source>
</reference>
<dbReference type="SUPFAM" id="SSF140383">
    <property type="entry name" value="BSD domain-like"/>
    <property type="match status" value="1"/>
</dbReference>
<comment type="subcellular location">
    <subcellularLocation>
        <location evidence="1">Nucleus</location>
    </subcellularLocation>
</comment>
<dbReference type="OrthoDB" id="360521at2759"/>
<dbReference type="SMART" id="SM00751">
    <property type="entry name" value="BSD"/>
    <property type="match status" value="2"/>
</dbReference>
<accession>A0A9P0W1G4</accession>
<keyword evidence="3" id="KW-0677">Repeat</keyword>
<dbReference type="InterPro" id="IPR035925">
    <property type="entry name" value="BSD_dom_sf"/>
</dbReference>
<comment type="caution">
    <text evidence="10">The sequence shown here is derived from an EMBL/GenBank/DDBJ whole genome shotgun (WGS) entry which is preliminary data.</text>
</comment>
<dbReference type="Gene3D" id="2.30.29.30">
    <property type="entry name" value="Pleckstrin-homology domain (PH domain)/Phosphotyrosine-binding domain (PTB)"/>
    <property type="match status" value="1"/>
</dbReference>
<dbReference type="CDD" id="cd13229">
    <property type="entry name" value="PH_TFIIH"/>
    <property type="match status" value="1"/>
</dbReference>
<feature type="coiled-coil region" evidence="7">
    <location>
        <begin position="637"/>
        <end position="671"/>
    </location>
</feature>
<keyword evidence="4" id="KW-0805">Transcription regulation</keyword>
<keyword evidence="11" id="KW-1185">Reference proteome</keyword>